<dbReference type="PROSITE" id="PS50885">
    <property type="entry name" value="HAMP"/>
    <property type="match status" value="1"/>
</dbReference>
<keyword evidence="6 11" id="KW-0812">Transmembrane</keyword>
<keyword evidence="9" id="KW-0902">Two-component regulatory system</keyword>
<evidence type="ECO:0000256" key="10">
    <source>
        <dbReference type="ARBA" id="ARBA00023136"/>
    </source>
</evidence>
<gene>
    <name evidence="14" type="ORF">C7B77_18600</name>
</gene>
<evidence type="ECO:0000256" key="7">
    <source>
        <dbReference type="ARBA" id="ARBA00022777"/>
    </source>
</evidence>
<keyword evidence="4" id="KW-0597">Phosphoprotein</keyword>
<feature type="transmembrane region" description="Helical" evidence="11">
    <location>
        <begin position="201"/>
        <end position="226"/>
    </location>
</feature>
<dbReference type="SUPFAM" id="SSF55874">
    <property type="entry name" value="ATPase domain of HSP90 chaperone/DNA topoisomerase II/histidine kinase"/>
    <property type="match status" value="1"/>
</dbReference>
<dbReference type="InterPro" id="IPR036097">
    <property type="entry name" value="HisK_dim/P_sf"/>
</dbReference>
<keyword evidence="10 11" id="KW-0472">Membrane</keyword>
<evidence type="ECO:0000256" key="6">
    <source>
        <dbReference type="ARBA" id="ARBA00022692"/>
    </source>
</evidence>
<dbReference type="SMART" id="SM00304">
    <property type="entry name" value="HAMP"/>
    <property type="match status" value="1"/>
</dbReference>
<dbReference type="InterPro" id="IPR005467">
    <property type="entry name" value="His_kinase_dom"/>
</dbReference>
<dbReference type="InterPro" id="IPR003660">
    <property type="entry name" value="HAMP_dom"/>
</dbReference>
<feature type="transmembrane region" description="Helical" evidence="11">
    <location>
        <begin position="23"/>
        <end position="42"/>
    </location>
</feature>
<dbReference type="PROSITE" id="PS50109">
    <property type="entry name" value="HIS_KIN"/>
    <property type="match status" value="1"/>
</dbReference>
<keyword evidence="15" id="KW-1185">Reference proteome</keyword>
<dbReference type="SMART" id="SM00387">
    <property type="entry name" value="HATPase_c"/>
    <property type="match status" value="1"/>
</dbReference>
<evidence type="ECO:0000256" key="5">
    <source>
        <dbReference type="ARBA" id="ARBA00022679"/>
    </source>
</evidence>
<proteinExistence type="predicted"/>
<dbReference type="PANTHER" id="PTHR45436">
    <property type="entry name" value="SENSOR HISTIDINE KINASE YKOH"/>
    <property type="match status" value="1"/>
</dbReference>
<dbReference type="GO" id="GO:0005886">
    <property type="term" value="C:plasma membrane"/>
    <property type="evidence" value="ECO:0007669"/>
    <property type="project" value="TreeGrafter"/>
</dbReference>
<dbReference type="InterPro" id="IPR050428">
    <property type="entry name" value="TCS_sensor_his_kinase"/>
</dbReference>
<dbReference type="SUPFAM" id="SSF47384">
    <property type="entry name" value="Homodimeric domain of signal transducing histidine kinase"/>
    <property type="match status" value="1"/>
</dbReference>
<evidence type="ECO:0000313" key="14">
    <source>
        <dbReference type="EMBL" id="PSB54290.1"/>
    </source>
</evidence>
<keyword evidence="8 11" id="KW-1133">Transmembrane helix</keyword>
<comment type="caution">
    <text evidence="14">The sequence shown here is derived from an EMBL/GenBank/DDBJ whole genome shotgun (WGS) entry which is preliminary data.</text>
</comment>
<evidence type="ECO:0000313" key="15">
    <source>
        <dbReference type="Proteomes" id="UP000238937"/>
    </source>
</evidence>
<protein>
    <recommendedName>
        <fullName evidence="3">histidine kinase</fullName>
        <ecNumber evidence="3">2.7.13.3</ecNumber>
    </recommendedName>
</protein>
<dbReference type="Proteomes" id="UP000238937">
    <property type="component" value="Unassembled WGS sequence"/>
</dbReference>
<dbReference type="SMART" id="SM00388">
    <property type="entry name" value="HisKA"/>
    <property type="match status" value="1"/>
</dbReference>
<dbReference type="EMBL" id="PVWO01000271">
    <property type="protein sequence ID" value="PSB54290.1"/>
    <property type="molecule type" value="Genomic_DNA"/>
</dbReference>
<dbReference type="EC" id="2.7.13.3" evidence="3"/>
<keyword evidence="5" id="KW-0808">Transferase</keyword>
<evidence type="ECO:0000256" key="11">
    <source>
        <dbReference type="SAM" id="Phobius"/>
    </source>
</evidence>
<evidence type="ECO:0000259" key="12">
    <source>
        <dbReference type="PROSITE" id="PS50109"/>
    </source>
</evidence>
<dbReference type="SUPFAM" id="SSF158472">
    <property type="entry name" value="HAMP domain-like"/>
    <property type="match status" value="1"/>
</dbReference>
<dbReference type="GO" id="GO:0000155">
    <property type="term" value="F:phosphorelay sensor kinase activity"/>
    <property type="evidence" value="ECO:0007669"/>
    <property type="project" value="InterPro"/>
</dbReference>
<evidence type="ECO:0000256" key="4">
    <source>
        <dbReference type="ARBA" id="ARBA00022553"/>
    </source>
</evidence>
<sequence>MKPTVNNLLPKWMYFWGEARTRIVIWYVVIIVMAIAGAMPIMRQQMLAQVDARVRADLNEEMQEFTDLLSDGPGLEDMDIVKGMQEDGKVIPNGYPTTTQELASWIEIHLKRRIPEDDTFLIGFVNGEFERSSPRALPPELSSKSPLIQRLANLDRPERGEQKLTESGAILYKSEPVKHNGKVLGVYIVAHTTVGEQEEALGIFGVIVQIKIISLALALVLIWLAAGRVLAPLRGLSATAHAISESDLSQRLPAKGNGEIAKLSVTFNEMMDRLELAFQTQRNFINDAGHELRTPITIIQGHLELMGDDPQEREETIDLVMDELARMTRLVDDLVLLAKSERVDFLRLEWVDAAVLMQEMYLKATALSSDRDWQVENQAVGEILVDRQRITEAIMNLAQNAVQHTVAGTIITLGSDLDRDKVFFWVQDTGEGILPTEQTRIFERFARVTNTRRRSEGSGLGLAIVKAIVEAHHGEVRLQSNLGTGSTFTLVLPINCSESLVHHVSNSRRRR</sequence>
<dbReference type="RefSeq" id="WP_106308143.1">
    <property type="nucleotide sequence ID" value="NZ_PVWO01000271.1"/>
</dbReference>
<dbReference type="CDD" id="cd06225">
    <property type="entry name" value="HAMP"/>
    <property type="match status" value="1"/>
</dbReference>
<comment type="catalytic activity">
    <reaction evidence="1">
        <text>ATP + protein L-histidine = ADP + protein N-phospho-L-histidine.</text>
        <dbReference type="EC" id="2.7.13.3"/>
    </reaction>
</comment>
<dbReference type="Pfam" id="PF00672">
    <property type="entry name" value="HAMP"/>
    <property type="match status" value="1"/>
</dbReference>
<evidence type="ECO:0000256" key="3">
    <source>
        <dbReference type="ARBA" id="ARBA00012438"/>
    </source>
</evidence>
<dbReference type="InterPro" id="IPR036890">
    <property type="entry name" value="HATPase_C_sf"/>
</dbReference>
<dbReference type="OrthoDB" id="9763461at2"/>
<dbReference type="Pfam" id="PF02518">
    <property type="entry name" value="HATPase_c"/>
    <property type="match status" value="1"/>
</dbReference>
<feature type="domain" description="HAMP" evidence="13">
    <location>
        <begin position="227"/>
        <end position="279"/>
    </location>
</feature>
<evidence type="ECO:0000256" key="8">
    <source>
        <dbReference type="ARBA" id="ARBA00022989"/>
    </source>
</evidence>
<evidence type="ECO:0000259" key="13">
    <source>
        <dbReference type="PROSITE" id="PS50885"/>
    </source>
</evidence>
<dbReference type="InterPro" id="IPR003594">
    <property type="entry name" value="HATPase_dom"/>
</dbReference>
<dbReference type="AlphaFoldDB" id="A0A2T1GAL1"/>
<dbReference type="PANTHER" id="PTHR45436:SF5">
    <property type="entry name" value="SENSOR HISTIDINE KINASE TRCS"/>
    <property type="match status" value="1"/>
</dbReference>
<comment type="subcellular location">
    <subcellularLocation>
        <location evidence="2">Membrane</location>
    </subcellularLocation>
</comment>
<reference evidence="14 15" key="1">
    <citation type="submission" date="2018-03" db="EMBL/GenBank/DDBJ databases">
        <title>The ancient ancestry and fast evolution of plastids.</title>
        <authorList>
            <person name="Moore K.R."/>
            <person name="Magnabosco C."/>
            <person name="Momper L."/>
            <person name="Gold D.A."/>
            <person name="Bosak T."/>
            <person name="Fournier G.P."/>
        </authorList>
    </citation>
    <scope>NUCLEOTIDE SEQUENCE [LARGE SCALE GENOMIC DNA]</scope>
    <source>
        <strain evidence="14 15">CCALA 037</strain>
    </source>
</reference>
<dbReference type="Gene3D" id="1.10.287.130">
    <property type="match status" value="1"/>
</dbReference>
<evidence type="ECO:0000256" key="1">
    <source>
        <dbReference type="ARBA" id="ARBA00000085"/>
    </source>
</evidence>
<dbReference type="Gene3D" id="3.30.565.10">
    <property type="entry name" value="Histidine kinase-like ATPase, C-terminal domain"/>
    <property type="match status" value="1"/>
</dbReference>
<evidence type="ECO:0000256" key="2">
    <source>
        <dbReference type="ARBA" id="ARBA00004370"/>
    </source>
</evidence>
<accession>A0A2T1GAL1</accession>
<evidence type="ECO:0000256" key="9">
    <source>
        <dbReference type="ARBA" id="ARBA00023012"/>
    </source>
</evidence>
<dbReference type="CDD" id="cd00082">
    <property type="entry name" value="HisKA"/>
    <property type="match status" value="1"/>
</dbReference>
<feature type="domain" description="Histidine kinase" evidence="12">
    <location>
        <begin position="287"/>
        <end position="496"/>
    </location>
</feature>
<keyword evidence="7 14" id="KW-0418">Kinase</keyword>
<dbReference type="FunFam" id="3.30.565.10:FF:000006">
    <property type="entry name" value="Sensor histidine kinase WalK"/>
    <property type="match status" value="1"/>
</dbReference>
<dbReference type="Pfam" id="PF00512">
    <property type="entry name" value="HisKA"/>
    <property type="match status" value="1"/>
</dbReference>
<name>A0A2T1GAL1_9CYAN</name>
<dbReference type="FunFam" id="1.10.287.130:FF:000001">
    <property type="entry name" value="Two-component sensor histidine kinase"/>
    <property type="match status" value="1"/>
</dbReference>
<organism evidence="14 15">
    <name type="scientific">Chamaesiphon polymorphus CCALA 037</name>
    <dbReference type="NCBI Taxonomy" id="2107692"/>
    <lineage>
        <taxon>Bacteria</taxon>
        <taxon>Bacillati</taxon>
        <taxon>Cyanobacteriota</taxon>
        <taxon>Cyanophyceae</taxon>
        <taxon>Gomontiellales</taxon>
        <taxon>Chamaesiphonaceae</taxon>
        <taxon>Chamaesiphon</taxon>
    </lineage>
</organism>
<dbReference type="InterPro" id="IPR004358">
    <property type="entry name" value="Sig_transdc_His_kin-like_C"/>
</dbReference>
<dbReference type="PRINTS" id="PR00344">
    <property type="entry name" value="BCTRLSENSOR"/>
</dbReference>
<dbReference type="InterPro" id="IPR003661">
    <property type="entry name" value="HisK_dim/P_dom"/>
</dbReference>
<dbReference type="Gene3D" id="6.10.340.10">
    <property type="match status" value="1"/>
</dbReference>